<dbReference type="PANTHER" id="PTHR34937:SF1">
    <property type="entry name" value="PARAMYOSIN"/>
    <property type="match status" value="1"/>
</dbReference>
<feature type="coiled-coil region" evidence="1">
    <location>
        <begin position="428"/>
        <end position="599"/>
    </location>
</feature>
<accession>A0A811N8S2</accession>
<feature type="region of interest" description="Disordered" evidence="2">
    <location>
        <begin position="1"/>
        <end position="52"/>
    </location>
</feature>
<gene>
    <name evidence="4" type="ORF">NCGR_LOCUS13625</name>
</gene>
<evidence type="ECO:0000256" key="2">
    <source>
        <dbReference type="SAM" id="MobiDB-lite"/>
    </source>
</evidence>
<reference evidence="4" key="1">
    <citation type="submission" date="2020-10" db="EMBL/GenBank/DDBJ databases">
        <authorList>
            <person name="Han B."/>
            <person name="Lu T."/>
            <person name="Zhao Q."/>
            <person name="Huang X."/>
            <person name="Zhao Y."/>
        </authorList>
    </citation>
    <scope>NUCLEOTIDE SEQUENCE</scope>
</reference>
<dbReference type="InterPro" id="IPR040300">
    <property type="entry name" value="At3g49055-like"/>
</dbReference>
<dbReference type="InterPro" id="IPR010734">
    <property type="entry name" value="Copine_C"/>
</dbReference>
<feature type="compositionally biased region" description="Acidic residues" evidence="2">
    <location>
        <begin position="1"/>
        <end position="17"/>
    </location>
</feature>
<dbReference type="AlphaFoldDB" id="A0A811N8S2"/>
<feature type="coiled-coil region" evidence="1">
    <location>
        <begin position="187"/>
        <end position="214"/>
    </location>
</feature>
<feature type="coiled-coil region" evidence="1">
    <location>
        <begin position="338"/>
        <end position="365"/>
    </location>
</feature>
<feature type="compositionally biased region" description="Low complexity" evidence="2">
    <location>
        <begin position="33"/>
        <end position="52"/>
    </location>
</feature>
<evidence type="ECO:0000313" key="4">
    <source>
        <dbReference type="EMBL" id="CAD6220049.1"/>
    </source>
</evidence>
<name>A0A811N8S2_9POAL</name>
<proteinExistence type="predicted"/>
<protein>
    <recommendedName>
        <fullName evidence="3">Copine C-terminal domain-containing protein</fullName>
    </recommendedName>
</protein>
<organism evidence="4 5">
    <name type="scientific">Miscanthus lutarioriparius</name>
    <dbReference type="NCBI Taxonomy" id="422564"/>
    <lineage>
        <taxon>Eukaryota</taxon>
        <taxon>Viridiplantae</taxon>
        <taxon>Streptophyta</taxon>
        <taxon>Embryophyta</taxon>
        <taxon>Tracheophyta</taxon>
        <taxon>Spermatophyta</taxon>
        <taxon>Magnoliopsida</taxon>
        <taxon>Liliopsida</taxon>
        <taxon>Poales</taxon>
        <taxon>Poaceae</taxon>
        <taxon>PACMAD clade</taxon>
        <taxon>Panicoideae</taxon>
        <taxon>Andropogonodae</taxon>
        <taxon>Andropogoneae</taxon>
        <taxon>Saccharinae</taxon>
        <taxon>Miscanthus</taxon>
    </lineage>
</organism>
<dbReference type="Pfam" id="PF07002">
    <property type="entry name" value="Copine"/>
    <property type="match status" value="1"/>
</dbReference>
<sequence length="916" mass="101602">MADDDDAAVLSDVDEDPLPPPFTSSASSHKTLPQAQQPQPQSDAQAQQRLLDLAAELEEERRLRRAAEASLAEAESRVARFKAFAQDVLRKRDDLTAEAAASARSLAALQAEAAASARSLAAVQAESAASARSLAALQAEAATASSMLSSGFERISAKASPSSAPAAPLPTSQKYSSGLPALAYGVLKRANDIVDDLLAQIDAANRDRDRAREQMEHRNYQIAIEVSELEASLASRSAEGESLSKSLSQREGEISELRDRITSLEGKLDAQRPVLSEQIGCTSKLYHEMREVVKLVDAEAASALSDSVFVWKETDVEESLKVSLEGTKLAYELSAMALEKVGASIDDKESKMRRLEDRVDELIKEKEHIGVLLRSALQATTSEVLKVAEDGLREAGIEIGLDERKEHRPGSVEKDEVYTLAGALENTMKESQVKIVELQHLVEALRAESGLLRTRLEGQEREIGQLRKQIKNLEEKERVANESVEGLMMDVTAAEEEIKRWKMAAEQEAEAGRSIEKEFQTQISSLRKELDEAKQAMVELENKLKFKEETAAAAMAARDAAEKSLKLVDMRSSRLRERLEELNRQLEESDNRIDSVLMMFLPNKILLDVSLQTKFGHAFELHLKPYNSDYPNSRMPVSVVEVSFEDKICFWRWLANPGPKITRPNNKLLEFLSGKRCFNGRSLHHLGGPPNPYEQAISIIGKTLSGFDEDNQIPCFGFGDTSTHDQHVFSFYRDGRACNGVNEALQRYREIAPHIRFSGPTSLAPIIETATKVVQDHGYQYHILLIIADGQVPTSSSAPYANNSEEARSENYLEERTVQALIHASDFPLSIVLVGVGDGPWDDLIHCNNNRRQFQEEDFVHFTEIMSREMSEGDKEDEFTLEALMKIPAQHDAIISQNISELMTRAPTTTALPPPC</sequence>
<evidence type="ECO:0000313" key="5">
    <source>
        <dbReference type="Proteomes" id="UP000604825"/>
    </source>
</evidence>
<feature type="domain" description="Copine C-terminal" evidence="3">
    <location>
        <begin position="682"/>
        <end position="898"/>
    </location>
</feature>
<comment type="caution">
    <text evidence="4">The sequence shown here is derived from an EMBL/GenBank/DDBJ whole genome shotgun (WGS) entry which is preliminary data.</text>
</comment>
<dbReference type="PANTHER" id="PTHR34937">
    <property type="entry name" value="OS08G0559800 PROTEIN"/>
    <property type="match status" value="1"/>
</dbReference>
<evidence type="ECO:0000256" key="1">
    <source>
        <dbReference type="SAM" id="Coils"/>
    </source>
</evidence>
<dbReference type="Proteomes" id="UP000604825">
    <property type="component" value="Unassembled WGS sequence"/>
</dbReference>
<dbReference type="EMBL" id="CAJGYO010000003">
    <property type="protein sequence ID" value="CAD6220049.1"/>
    <property type="molecule type" value="Genomic_DNA"/>
</dbReference>
<evidence type="ECO:0000259" key="3">
    <source>
        <dbReference type="Pfam" id="PF07002"/>
    </source>
</evidence>
<keyword evidence="5" id="KW-1185">Reference proteome</keyword>
<dbReference type="OrthoDB" id="5855668at2759"/>
<keyword evidence="1" id="KW-0175">Coiled coil</keyword>